<feature type="region of interest" description="Disordered" evidence="7">
    <location>
        <begin position="339"/>
        <end position="359"/>
    </location>
</feature>
<comment type="caution">
    <text evidence="8">The sequence shown here is derived from an EMBL/GenBank/DDBJ whole genome shotgun (WGS) entry which is preliminary data.</text>
</comment>
<feature type="compositionally biased region" description="Low complexity" evidence="7">
    <location>
        <begin position="33"/>
        <end position="47"/>
    </location>
</feature>
<dbReference type="InterPro" id="IPR016193">
    <property type="entry name" value="Cytidine_deaminase-like"/>
</dbReference>
<reference evidence="8" key="1">
    <citation type="journal article" date="2023" name="PhytoFront">
        <title>Draft Genome Resources of Seven Strains of Tilletia horrida, Causal Agent of Kernel Smut of Rice.</title>
        <authorList>
            <person name="Khanal S."/>
            <person name="Antony Babu S."/>
            <person name="Zhou X.G."/>
        </authorList>
    </citation>
    <scope>NUCLEOTIDE SEQUENCE</scope>
    <source>
        <strain evidence="8">TX6</strain>
    </source>
</reference>
<dbReference type="GO" id="GO:0005634">
    <property type="term" value="C:nucleus"/>
    <property type="evidence" value="ECO:0007669"/>
    <property type="project" value="TreeGrafter"/>
</dbReference>
<dbReference type="SUPFAM" id="SSF50978">
    <property type="entry name" value="WD40 repeat-like"/>
    <property type="match status" value="1"/>
</dbReference>
<feature type="repeat" description="WD" evidence="6">
    <location>
        <begin position="366"/>
        <end position="400"/>
    </location>
</feature>
<dbReference type="InterPro" id="IPR019775">
    <property type="entry name" value="WD40_repeat_CS"/>
</dbReference>
<dbReference type="SMART" id="SM00320">
    <property type="entry name" value="WD40"/>
    <property type="match status" value="5"/>
</dbReference>
<dbReference type="InterPro" id="IPR051865">
    <property type="entry name" value="WD-repeat_CDT2_adapter"/>
</dbReference>
<feature type="compositionally biased region" description="Low complexity" evidence="7">
    <location>
        <begin position="14"/>
        <end position="23"/>
    </location>
</feature>
<evidence type="ECO:0000313" key="9">
    <source>
        <dbReference type="Proteomes" id="UP001176517"/>
    </source>
</evidence>
<dbReference type="GO" id="GO:0006139">
    <property type="term" value="P:nucleobase-containing compound metabolic process"/>
    <property type="evidence" value="ECO:0007669"/>
    <property type="project" value="UniProtKB-ARBA"/>
</dbReference>
<organism evidence="8 9">
    <name type="scientific">Tilletia horrida</name>
    <dbReference type="NCBI Taxonomy" id="155126"/>
    <lineage>
        <taxon>Eukaryota</taxon>
        <taxon>Fungi</taxon>
        <taxon>Dikarya</taxon>
        <taxon>Basidiomycota</taxon>
        <taxon>Ustilaginomycotina</taxon>
        <taxon>Exobasidiomycetes</taxon>
        <taxon>Tilletiales</taxon>
        <taxon>Tilletiaceae</taxon>
        <taxon>Tilletia</taxon>
    </lineage>
</organism>
<feature type="compositionally biased region" description="Low complexity" evidence="7">
    <location>
        <begin position="346"/>
        <end position="357"/>
    </location>
</feature>
<feature type="region of interest" description="Disordered" evidence="7">
    <location>
        <begin position="1265"/>
        <end position="1292"/>
    </location>
</feature>
<evidence type="ECO:0000256" key="2">
    <source>
        <dbReference type="ARBA" id="ARBA00022574"/>
    </source>
</evidence>
<dbReference type="InterPro" id="IPR001680">
    <property type="entry name" value="WD40_rpt"/>
</dbReference>
<dbReference type="PROSITE" id="PS00678">
    <property type="entry name" value="WD_REPEATS_1"/>
    <property type="match status" value="1"/>
</dbReference>
<feature type="region of interest" description="Disordered" evidence="7">
    <location>
        <begin position="1187"/>
        <end position="1217"/>
    </location>
</feature>
<evidence type="ECO:0000256" key="5">
    <source>
        <dbReference type="ARBA" id="ARBA00038344"/>
    </source>
</evidence>
<name>A0AAN6GXI1_9BASI</name>
<protein>
    <submittedName>
        <fullName evidence="8">tRNA-specific adenosine deaminase subunit tad3</fullName>
    </submittedName>
</protein>
<feature type="compositionally biased region" description="Polar residues" evidence="7">
    <location>
        <begin position="653"/>
        <end position="663"/>
    </location>
</feature>
<comment type="similarity">
    <text evidence="5">Belongs to the WD repeat cdt2 family.</text>
</comment>
<dbReference type="Proteomes" id="UP001176517">
    <property type="component" value="Unassembled WGS sequence"/>
</dbReference>
<accession>A0AAN6GXI1</accession>
<dbReference type="GO" id="GO:0043161">
    <property type="term" value="P:proteasome-mediated ubiquitin-dependent protein catabolic process"/>
    <property type="evidence" value="ECO:0007669"/>
    <property type="project" value="TreeGrafter"/>
</dbReference>
<dbReference type="InterPro" id="IPR015943">
    <property type="entry name" value="WD40/YVTN_repeat-like_dom_sf"/>
</dbReference>
<gene>
    <name evidence="8" type="primary">TAD3</name>
    <name evidence="8" type="ORF">OC846_000643</name>
</gene>
<keyword evidence="3" id="KW-0677">Repeat</keyword>
<evidence type="ECO:0000313" key="8">
    <source>
        <dbReference type="EMBL" id="KAK0557193.1"/>
    </source>
</evidence>
<dbReference type="PANTHER" id="PTHR22852">
    <property type="entry name" value="LETHAL 2 DENTICLELESS PROTEIN RETINOIC ACID-REGULATED NUCLEAR MATRIX-ASSOCIATED PROTEIN"/>
    <property type="match status" value="1"/>
</dbReference>
<dbReference type="CDD" id="cd01285">
    <property type="entry name" value="nucleoside_deaminase"/>
    <property type="match status" value="1"/>
</dbReference>
<evidence type="ECO:0000256" key="1">
    <source>
        <dbReference type="ARBA" id="ARBA00004906"/>
    </source>
</evidence>
<dbReference type="SUPFAM" id="SSF53927">
    <property type="entry name" value="Cytidine deaminase-like"/>
    <property type="match status" value="1"/>
</dbReference>
<dbReference type="InterPro" id="IPR036322">
    <property type="entry name" value="WD40_repeat_dom_sf"/>
</dbReference>
<evidence type="ECO:0000256" key="6">
    <source>
        <dbReference type="PROSITE-ProRule" id="PRU00221"/>
    </source>
</evidence>
<evidence type="ECO:0000256" key="7">
    <source>
        <dbReference type="SAM" id="MobiDB-lite"/>
    </source>
</evidence>
<feature type="region of interest" description="Disordered" evidence="7">
    <location>
        <begin position="1045"/>
        <end position="1065"/>
    </location>
</feature>
<keyword evidence="2 6" id="KW-0853">WD repeat</keyword>
<dbReference type="PROSITE" id="PS50082">
    <property type="entry name" value="WD_REPEATS_2"/>
    <property type="match status" value="1"/>
</dbReference>
<proteinExistence type="inferred from homology"/>
<feature type="compositionally biased region" description="Basic and acidic residues" evidence="7">
    <location>
        <begin position="576"/>
        <end position="589"/>
    </location>
</feature>
<dbReference type="Gene3D" id="2.130.10.10">
    <property type="entry name" value="YVTN repeat-like/Quinoprotein amine dehydrogenase"/>
    <property type="match status" value="2"/>
</dbReference>
<feature type="region of interest" description="Disordered" evidence="7">
    <location>
        <begin position="572"/>
        <end position="663"/>
    </location>
</feature>
<keyword evidence="9" id="KW-1185">Reference proteome</keyword>
<dbReference type="PANTHER" id="PTHR22852:SF0">
    <property type="entry name" value="DENTICLELESS PROTEIN HOMOLOG"/>
    <property type="match status" value="1"/>
</dbReference>
<dbReference type="GO" id="GO:0003824">
    <property type="term" value="F:catalytic activity"/>
    <property type="evidence" value="ECO:0007669"/>
    <property type="project" value="InterPro"/>
</dbReference>
<dbReference type="GO" id="GO:0030674">
    <property type="term" value="F:protein-macromolecule adaptor activity"/>
    <property type="evidence" value="ECO:0007669"/>
    <property type="project" value="TreeGrafter"/>
</dbReference>
<dbReference type="EMBL" id="JAPDMZ010000007">
    <property type="protein sequence ID" value="KAK0557193.1"/>
    <property type="molecule type" value="Genomic_DNA"/>
</dbReference>
<dbReference type="Pfam" id="PF00400">
    <property type="entry name" value="WD40"/>
    <property type="match status" value="2"/>
</dbReference>
<evidence type="ECO:0000256" key="3">
    <source>
        <dbReference type="ARBA" id="ARBA00022737"/>
    </source>
</evidence>
<keyword evidence="4" id="KW-0833">Ubl conjugation pathway</keyword>
<comment type="pathway">
    <text evidence="1">Protein modification; protein ubiquitination.</text>
</comment>
<evidence type="ECO:0000256" key="4">
    <source>
        <dbReference type="ARBA" id="ARBA00022786"/>
    </source>
</evidence>
<feature type="region of interest" description="Disordered" evidence="7">
    <location>
        <begin position="1"/>
        <end position="57"/>
    </location>
</feature>
<feature type="compositionally biased region" description="Low complexity" evidence="7">
    <location>
        <begin position="1206"/>
        <end position="1217"/>
    </location>
</feature>
<dbReference type="Gene3D" id="3.40.140.10">
    <property type="entry name" value="Cytidine Deaminase, domain 2"/>
    <property type="match status" value="1"/>
</dbReference>
<sequence length="1338" mass="143927">MRERRLETPPPSSSGPTTPTRPGADCDTRVSDAAAPFASFSTTSASAHTRAQKRRRTNGAQAIGLSLLSHAVIDPCSSPRSCIDATRLEEDAGPSSQPDSSQRLTVKGNVTPSRASDFFRIRSSQAQQTSSSSLSAASLCAVHDSRVKPVSKTIHASPRTVLHLTTPTPRRLRHTFDARARIGDTYTDNLLSRLRRPPPAASASFVAGNPAITLAALRTQSNPLQHGTSLLSAQVVASRSLYSRPIHSLNTRSYLNTFSSREDLDWYELESSLISPGLAPDAVVDVEERLAHPLCCAYSYSSKAAEPNAQWLAIGDNEGRIVLLNTLDDSTTDAFTASPQWRVHNPSPASGSASRPGTDSHAMHSVFELAWRHDDVLLASGSSNYRIAVWDVSSQSCTELFAGPGGSARSIQWDPDGAGHLLCSGGRDGAIHLYDRRVRPHESGMTANGDFNLAATNQMPDAVQPVLSIWGAHTSSAKYASKNVRSGKSLTTRGGKSVSRASAHRGVTALAYLPGRKNCIVSAGCEDGRLRVWDWRALGAVNESDTLEAIFQQKAGDGDADMDDADPLARLTTAQRSERQVLEETDRSNRGRTASDVYTRGLGEDDDGKAGKRSIRQGKLSSARMQKGSARRSDQAKRAVPQPIEESLDVSRRYSQNKSSHGVSSLAVGNNTIFAACTDANIYALNASDLVAGLPVTSSVVRQASVPSHALYNPMQRGNTLFAKIALDPQEQVLAVGCNSGKVVLYDVKSQGAGFGIDGSNAVVLQGGHLANSEMNGVSWAHGPQGPTLATIADDFTVRTWRPDRAFSERMCGDGVLPLELGSDEEFEWEMKARKVWRGGDLDDCQDEMAWSGADSDEEDGLDSDFDVPVHGTGYRHRFAYDTIDPNTVPLQVRQAWVLRLPSPPSSGTMPALQKFLKVLQREHGADALRHLKTIRKADAGPSEAESHTTQQMNPSESTLEAVLAYRSKAGMLAREDSLLRLLEIHSPALLTCDSRKGHEDTSAKASNTFQALRLQDVPTTHIPTRDRVAEWNALWPCVLRMTGPAPASGKASKSSTSSKSGADAGAKSATASLTSSSAAIDFVDRAQDARLWVETSTSTKSRLQWAVNNLKRCVQSARQARERGDLPIAAHVSVAFEVSGASLPDGLLPLSAHDTRKSSNHPLRHAVLNAIRAVADGRAAQKLLVASPGEHSQGNIGDEVRDKQQGQTETQTTSGNGQDYLLNTLSLFTTHEPCIFCTMALVHSRVRQVFFLLASPGSGGCCGDRRSEDYTRPTQVAGDEEGSRKDTVEGGKGGGPFALHEQSGLNHHFEVWRWTGSVKDAELDAALQELTLPGMNP</sequence>